<evidence type="ECO:0000256" key="1">
    <source>
        <dbReference type="SAM" id="MobiDB-lite"/>
    </source>
</evidence>
<organism evidence="2 3">
    <name type="scientific">Deinococcus rufus</name>
    <dbReference type="NCBI Taxonomy" id="2136097"/>
    <lineage>
        <taxon>Bacteria</taxon>
        <taxon>Thermotogati</taxon>
        <taxon>Deinococcota</taxon>
        <taxon>Deinococci</taxon>
        <taxon>Deinococcales</taxon>
        <taxon>Deinococcaceae</taxon>
        <taxon>Deinococcus</taxon>
    </lineage>
</organism>
<protein>
    <submittedName>
        <fullName evidence="2">Uncharacterized protein</fullName>
    </submittedName>
</protein>
<dbReference type="RefSeq" id="WP_322475015.1">
    <property type="nucleotide sequence ID" value="NZ_JBHRZG010000015.1"/>
</dbReference>
<evidence type="ECO:0000313" key="2">
    <source>
        <dbReference type="EMBL" id="MFC3833859.1"/>
    </source>
</evidence>
<keyword evidence="3" id="KW-1185">Reference proteome</keyword>
<dbReference type="EMBL" id="JBHRZG010000015">
    <property type="protein sequence ID" value="MFC3833859.1"/>
    <property type="molecule type" value="Genomic_DNA"/>
</dbReference>
<name>A0ABV7ZCP2_9DEIO</name>
<reference evidence="3" key="1">
    <citation type="journal article" date="2019" name="Int. J. Syst. Evol. Microbiol.">
        <title>The Global Catalogue of Microorganisms (GCM) 10K type strain sequencing project: providing services to taxonomists for standard genome sequencing and annotation.</title>
        <authorList>
            <consortium name="The Broad Institute Genomics Platform"/>
            <consortium name="The Broad Institute Genome Sequencing Center for Infectious Disease"/>
            <person name="Wu L."/>
            <person name="Ma J."/>
        </authorList>
    </citation>
    <scope>NUCLEOTIDE SEQUENCE [LARGE SCALE GENOMIC DNA]</scope>
    <source>
        <strain evidence="3">CCTCC AB 2017081</strain>
    </source>
</reference>
<sequence>MPRRKQDGEATAARAGAEDSVSDELLNITALMQAIPQTPYELRAERRTRKQDFAYFEAHPHRLSYVRRYRHGELASSIVAAQSGGHPTHVAVGFVCPGERVRVYIYPGHNHQLACSNAEAMADQYRIQLGMKARA</sequence>
<comment type="caution">
    <text evidence="2">The sequence shown here is derived from an EMBL/GenBank/DDBJ whole genome shotgun (WGS) entry which is preliminary data.</text>
</comment>
<accession>A0ABV7ZCP2</accession>
<proteinExistence type="predicted"/>
<dbReference type="Proteomes" id="UP001595803">
    <property type="component" value="Unassembled WGS sequence"/>
</dbReference>
<gene>
    <name evidence="2" type="ORF">ACFOSB_13405</name>
</gene>
<feature type="region of interest" description="Disordered" evidence="1">
    <location>
        <begin position="1"/>
        <end position="20"/>
    </location>
</feature>
<evidence type="ECO:0000313" key="3">
    <source>
        <dbReference type="Proteomes" id="UP001595803"/>
    </source>
</evidence>